<comment type="caution">
    <text evidence="1">The sequence shown here is derived from an EMBL/GenBank/DDBJ whole genome shotgun (WGS) entry which is preliminary data.</text>
</comment>
<sequence>MPVSVSVPGSAADTAALPFPTGWCATDLGNFRPCASTYEVYPLESLPPLEAAHLDGGFDWLGGAGGPRSGHTEHLAATERELAEAGLTLPEGFAAFYGSESLCRVFDEVSVTACWSHLSGPLRSPVEEGARLVRFLRDQQDCVIWYLYLRPSGEAFVVFSHLELESAGWWADGEPTEEVRAAVASSLMRCADTFEEFAYRFVVENELWMQAHSAGAAGPLAHHLRTYADHYASAAS</sequence>
<evidence type="ECO:0000313" key="1">
    <source>
        <dbReference type="EMBL" id="OLZ64182.1"/>
    </source>
</evidence>
<accession>A0ABX3G3D6</accession>
<name>A0ABX3G3D6_9ACTN</name>
<dbReference type="Proteomes" id="UP000187151">
    <property type="component" value="Unassembled WGS sequence"/>
</dbReference>
<keyword evidence="2" id="KW-1185">Reference proteome</keyword>
<reference evidence="1 2" key="1">
    <citation type="submission" date="2016-01" db="EMBL/GenBank/DDBJ databases">
        <title>Streptomyces amritsarensis strain MTCC 11845 genome sequencing and assembly.</title>
        <authorList>
            <person name="Sharma D."/>
            <person name="Nair G.R."/>
            <person name="Kaur G."/>
            <person name="Manhas R.K."/>
            <person name="Mayilraj S."/>
        </authorList>
    </citation>
    <scope>NUCLEOTIDE SEQUENCE [LARGE SCALE GENOMIC DNA]</scope>
    <source>
        <strain evidence="1 2">MTCC 11845</strain>
    </source>
</reference>
<organism evidence="1 2">
    <name type="scientific">Streptomyces amritsarensis</name>
    <dbReference type="NCBI Taxonomy" id="681158"/>
    <lineage>
        <taxon>Bacteria</taxon>
        <taxon>Bacillati</taxon>
        <taxon>Actinomycetota</taxon>
        <taxon>Actinomycetes</taxon>
        <taxon>Kitasatosporales</taxon>
        <taxon>Streptomycetaceae</taxon>
        <taxon>Streptomyces</taxon>
    </lineage>
</organism>
<evidence type="ECO:0008006" key="3">
    <source>
        <dbReference type="Google" id="ProtNLM"/>
    </source>
</evidence>
<proteinExistence type="predicted"/>
<gene>
    <name evidence="1" type="ORF">AVW11_19290</name>
</gene>
<evidence type="ECO:0000313" key="2">
    <source>
        <dbReference type="Proteomes" id="UP000187151"/>
    </source>
</evidence>
<dbReference type="EMBL" id="MQUR01000044">
    <property type="protein sequence ID" value="OLZ64182.1"/>
    <property type="molecule type" value="Genomic_DNA"/>
</dbReference>
<protein>
    <recommendedName>
        <fullName evidence="3">SUKH-4 immunity protein of toxin-antitoxin system</fullName>
    </recommendedName>
</protein>